<evidence type="ECO:0000259" key="5">
    <source>
        <dbReference type="PROSITE" id="PS51379"/>
    </source>
</evidence>
<dbReference type="CDD" id="cd16370">
    <property type="entry name" value="DMSOR_beta_like"/>
    <property type="match status" value="1"/>
</dbReference>
<keyword evidence="4" id="KW-0411">Iron-sulfur</keyword>
<reference evidence="6 7" key="1">
    <citation type="submission" date="2013-07" db="EMBL/GenBank/DDBJ databases">
        <title>Genome of Archaeoglobus fulgidus.</title>
        <authorList>
            <person name="Fiebig A."/>
            <person name="Birkeland N.-K."/>
        </authorList>
    </citation>
    <scope>NUCLEOTIDE SEQUENCE [LARGE SCALE GENOMIC DNA]</scope>
    <source>
        <strain evidence="6 7">DSM 8774</strain>
    </source>
</reference>
<evidence type="ECO:0000256" key="4">
    <source>
        <dbReference type="ARBA" id="ARBA00023014"/>
    </source>
</evidence>
<evidence type="ECO:0000256" key="2">
    <source>
        <dbReference type="ARBA" id="ARBA00022723"/>
    </source>
</evidence>
<proteinExistence type="predicted"/>
<dbReference type="PANTHER" id="PTHR43177:SF3">
    <property type="entry name" value="PROTEIN NRFC HOMOLOG"/>
    <property type="match status" value="1"/>
</dbReference>
<name>A0A075WAA1_ARCFL</name>
<dbReference type="AlphaFoldDB" id="A0A075WAA1"/>
<evidence type="ECO:0000256" key="3">
    <source>
        <dbReference type="ARBA" id="ARBA00023004"/>
    </source>
</evidence>
<dbReference type="Pfam" id="PF13187">
    <property type="entry name" value="Fer4_9"/>
    <property type="match status" value="1"/>
</dbReference>
<feature type="domain" description="4Fe-4S ferredoxin-type" evidence="5">
    <location>
        <begin position="2"/>
        <end position="32"/>
    </location>
</feature>
<gene>
    <name evidence="6" type="ORF">AFULGI_00000710</name>
</gene>
<keyword evidence="1" id="KW-0004">4Fe-4S</keyword>
<dbReference type="InterPro" id="IPR050954">
    <property type="entry name" value="ET_IronSulfur_Cluster-Binding"/>
</dbReference>
<accession>A0A075WAA1</accession>
<dbReference type="SUPFAM" id="SSF54862">
    <property type="entry name" value="4Fe-4S ferredoxins"/>
    <property type="match status" value="1"/>
</dbReference>
<evidence type="ECO:0000313" key="6">
    <source>
        <dbReference type="EMBL" id="AIG96916.1"/>
    </source>
</evidence>
<dbReference type="GO" id="GO:0046872">
    <property type="term" value="F:metal ion binding"/>
    <property type="evidence" value="ECO:0007669"/>
    <property type="project" value="UniProtKB-KW"/>
</dbReference>
<keyword evidence="3" id="KW-0408">Iron</keyword>
<evidence type="ECO:0000313" key="7">
    <source>
        <dbReference type="Proteomes" id="UP000028501"/>
    </source>
</evidence>
<protein>
    <recommendedName>
        <fullName evidence="5">4Fe-4S ferredoxin-type domain-containing protein</fullName>
    </recommendedName>
</protein>
<dbReference type="EMBL" id="CP006577">
    <property type="protein sequence ID" value="AIG96916.1"/>
    <property type="molecule type" value="Genomic_DNA"/>
</dbReference>
<dbReference type="KEGG" id="afg:AFULGI_00000710"/>
<dbReference type="Proteomes" id="UP000028501">
    <property type="component" value="Chromosome"/>
</dbReference>
<dbReference type="GeneID" id="24793630"/>
<sequence>MKRLVVEDIEKCVGCGLCMFACSRKFAKRPEIGNSSSAILPVSLSGFERGATIIFCRACEEPPCVQVCPTGALKPKKGGGVIYLENLCLGCHYCVEACTLNAIFVREDGKIAVCIHCGYCASYCPHEVIAYKEVEA</sequence>
<dbReference type="HOGENOM" id="CLU_043374_3_2_2"/>
<dbReference type="InterPro" id="IPR017896">
    <property type="entry name" value="4Fe4S_Fe-S-bd"/>
</dbReference>
<dbReference type="Pfam" id="PF00037">
    <property type="entry name" value="Fer4"/>
    <property type="match status" value="1"/>
</dbReference>
<dbReference type="InterPro" id="IPR017900">
    <property type="entry name" value="4Fe4S_Fe_S_CS"/>
</dbReference>
<keyword evidence="2" id="KW-0479">Metal-binding</keyword>
<evidence type="ECO:0000256" key="1">
    <source>
        <dbReference type="ARBA" id="ARBA00022485"/>
    </source>
</evidence>
<dbReference type="GO" id="GO:0051539">
    <property type="term" value="F:4 iron, 4 sulfur cluster binding"/>
    <property type="evidence" value="ECO:0007669"/>
    <property type="project" value="UniProtKB-KW"/>
</dbReference>
<feature type="domain" description="4Fe-4S ferredoxin-type" evidence="5">
    <location>
        <begin position="101"/>
        <end position="134"/>
    </location>
</feature>
<dbReference type="PANTHER" id="PTHR43177">
    <property type="entry name" value="PROTEIN NRFC"/>
    <property type="match status" value="1"/>
</dbReference>
<dbReference type="GO" id="GO:0016491">
    <property type="term" value="F:oxidoreductase activity"/>
    <property type="evidence" value="ECO:0007669"/>
    <property type="project" value="UniProtKB-ARBA"/>
</dbReference>
<dbReference type="RefSeq" id="WP_010877590.1">
    <property type="nucleotide sequence ID" value="NZ_CP006577.1"/>
</dbReference>
<dbReference type="PROSITE" id="PS51379">
    <property type="entry name" value="4FE4S_FER_2"/>
    <property type="match status" value="3"/>
</dbReference>
<dbReference type="Gene3D" id="3.30.70.20">
    <property type="match status" value="2"/>
</dbReference>
<dbReference type="PROSITE" id="PS00198">
    <property type="entry name" value="4FE4S_FER_1"/>
    <property type="match status" value="1"/>
</dbReference>
<organism evidence="6 7">
    <name type="scientific">Archaeoglobus fulgidus DSM 8774</name>
    <dbReference type="NCBI Taxonomy" id="1344584"/>
    <lineage>
        <taxon>Archaea</taxon>
        <taxon>Methanobacteriati</taxon>
        <taxon>Methanobacteriota</taxon>
        <taxon>Archaeoglobi</taxon>
        <taxon>Archaeoglobales</taxon>
        <taxon>Archaeoglobaceae</taxon>
        <taxon>Archaeoglobus</taxon>
    </lineage>
</organism>
<feature type="domain" description="4Fe-4S ferredoxin-type" evidence="5">
    <location>
        <begin position="56"/>
        <end position="78"/>
    </location>
</feature>